<evidence type="ECO:0000313" key="2">
    <source>
        <dbReference type="EnsemblProtists" id="EKX46797"/>
    </source>
</evidence>
<reference evidence="3" key="2">
    <citation type="submission" date="2012-11" db="EMBL/GenBank/DDBJ databases">
        <authorList>
            <person name="Kuo A."/>
            <person name="Curtis B.A."/>
            <person name="Tanifuji G."/>
            <person name="Burki F."/>
            <person name="Gruber A."/>
            <person name="Irimia M."/>
            <person name="Maruyama S."/>
            <person name="Arias M.C."/>
            <person name="Ball S.G."/>
            <person name="Gile G.H."/>
            <person name="Hirakawa Y."/>
            <person name="Hopkins J.F."/>
            <person name="Rensing S.A."/>
            <person name="Schmutz J."/>
            <person name="Symeonidi A."/>
            <person name="Elias M."/>
            <person name="Eveleigh R.J."/>
            <person name="Herman E.K."/>
            <person name="Klute M.J."/>
            <person name="Nakayama T."/>
            <person name="Obornik M."/>
            <person name="Reyes-Prieto A."/>
            <person name="Armbrust E.V."/>
            <person name="Aves S.J."/>
            <person name="Beiko R.G."/>
            <person name="Coutinho P."/>
            <person name="Dacks J.B."/>
            <person name="Durnford D.G."/>
            <person name="Fast N.M."/>
            <person name="Green B.R."/>
            <person name="Grisdale C."/>
            <person name="Hempe F."/>
            <person name="Henrissat B."/>
            <person name="Hoppner M.P."/>
            <person name="Ishida K.-I."/>
            <person name="Kim E."/>
            <person name="Koreny L."/>
            <person name="Kroth P.G."/>
            <person name="Liu Y."/>
            <person name="Malik S.-B."/>
            <person name="Maier U.G."/>
            <person name="McRose D."/>
            <person name="Mock T."/>
            <person name="Neilson J.A."/>
            <person name="Onodera N.T."/>
            <person name="Poole A.M."/>
            <person name="Pritham E.J."/>
            <person name="Richards T.A."/>
            <person name="Rocap G."/>
            <person name="Roy S.W."/>
            <person name="Sarai C."/>
            <person name="Schaack S."/>
            <person name="Shirato S."/>
            <person name="Slamovits C.H."/>
            <person name="Spencer D.F."/>
            <person name="Suzuki S."/>
            <person name="Worden A.Z."/>
            <person name="Zauner S."/>
            <person name="Barry K."/>
            <person name="Bell C."/>
            <person name="Bharti A.K."/>
            <person name="Crow J.A."/>
            <person name="Grimwood J."/>
            <person name="Kramer R."/>
            <person name="Lindquist E."/>
            <person name="Lucas S."/>
            <person name="Salamov A."/>
            <person name="McFadden G.I."/>
            <person name="Lane C.E."/>
            <person name="Keeling P.J."/>
            <person name="Gray M.W."/>
            <person name="Grigoriev I.V."/>
            <person name="Archibald J.M."/>
        </authorList>
    </citation>
    <scope>NUCLEOTIDE SEQUENCE</scope>
    <source>
        <strain evidence="3">CCMP2712</strain>
    </source>
</reference>
<evidence type="ECO:0000313" key="3">
    <source>
        <dbReference type="Proteomes" id="UP000011087"/>
    </source>
</evidence>
<dbReference type="AlphaFoldDB" id="L1JEU0"/>
<dbReference type="RefSeq" id="XP_005833777.1">
    <property type="nucleotide sequence ID" value="XM_005833720.1"/>
</dbReference>
<dbReference type="EMBL" id="JH992993">
    <property type="protein sequence ID" value="EKX46797.1"/>
    <property type="molecule type" value="Genomic_DNA"/>
</dbReference>
<proteinExistence type="predicted"/>
<reference evidence="1 3" key="1">
    <citation type="journal article" date="2012" name="Nature">
        <title>Algal genomes reveal evolutionary mosaicism and the fate of nucleomorphs.</title>
        <authorList>
            <consortium name="DOE Joint Genome Institute"/>
            <person name="Curtis B.A."/>
            <person name="Tanifuji G."/>
            <person name="Burki F."/>
            <person name="Gruber A."/>
            <person name="Irimia M."/>
            <person name="Maruyama S."/>
            <person name="Arias M.C."/>
            <person name="Ball S.G."/>
            <person name="Gile G.H."/>
            <person name="Hirakawa Y."/>
            <person name="Hopkins J.F."/>
            <person name="Kuo A."/>
            <person name="Rensing S.A."/>
            <person name="Schmutz J."/>
            <person name="Symeonidi A."/>
            <person name="Elias M."/>
            <person name="Eveleigh R.J."/>
            <person name="Herman E.K."/>
            <person name="Klute M.J."/>
            <person name="Nakayama T."/>
            <person name="Obornik M."/>
            <person name="Reyes-Prieto A."/>
            <person name="Armbrust E.V."/>
            <person name="Aves S.J."/>
            <person name="Beiko R.G."/>
            <person name="Coutinho P."/>
            <person name="Dacks J.B."/>
            <person name="Durnford D.G."/>
            <person name="Fast N.M."/>
            <person name="Green B.R."/>
            <person name="Grisdale C.J."/>
            <person name="Hempel F."/>
            <person name="Henrissat B."/>
            <person name="Hoppner M.P."/>
            <person name="Ishida K."/>
            <person name="Kim E."/>
            <person name="Koreny L."/>
            <person name="Kroth P.G."/>
            <person name="Liu Y."/>
            <person name="Malik S.B."/>
            <person name="Maier U.G."/>
            <person name="McRose D."/>
            <person name="Mock T."/>
            <person name="Neilson J.A."/>
            <person name="Onodera N.T."/>
            <person name="Poole A.M."/>
            <person name="Pritham E.J."/>
            <person name="Richards T.A."/>
            <person name="Rocap G."/>
            <person name="Roy S.W."/>
            <person name="Sarai C."/>
            <person name="Schaack S."/>
            <person name="Shirato S."/>
            <person name="Slamovits C.H."/>
            <person name="Spencer D.F."/>
            <person name="Suzuki S."/>
            <person name="Worden A.Z."/>
            <person name="Zauner S."/>
            <person name="Barry K."/>
            <person name="Bell C."/>
            <person name="Bharti A.K."/>
            <person name="Crow J.A."/>
            <person name="Grimwood J."/>
            <person name="Kramer R."/>
            <person name="Lindquist E."/>
            <person name="Lucas S."/>
            <person name="Salamov A."/>
            <person name="McFadden G.I."/>
            <person name="Lane C.E."/>
            <person name="Keeling P.J."/>
            <person name="Gray M.W."/>
            <person name="Grigoriev I.V."/>
            <person name="Archibald J.M."/>
        </authorList>
    </citation>
    <scope>NUCLEOTIDE SEQUENCE</scope>
    <source>
        <strain evidence="1 3">CCMP2712</strain>
    </source>
</reference>
<dbReference type="HOGENOM" id="CLU_1638574_0_0_1"/>
<dbReference type="PaxDb" id="55529-EKX46797"/>
<accession>L1JEU0</accession>
<dbReference type="Proteomes" id="UP000011087">
    <property type="component" value="Unassembled WGS sequence"/>
</dbReference>
<dbReference type="KEGG" id="gtt:GUITHDRAFT_152327"/>
<keyword evidence="3" id="KW-1185">Reference proteome</keyword>
<evidence type="ECO:0000313" key="1">
    <source>
        <dbReference type="EMBL" id="EKX46797.1"/>
    </source>
</evidence>
<dbReference type="GeneID" id="17303291"/>
<protein>
    <submittedName>
        <fullName evidence="1 2">Uncharacterized protein</fullName>
    </submittedName>
</protein>
<sequence>MLSLSNHINTPQDTNSLQFIGSVGVGGGQGNSDCIYGSCDDHDTFGVAGHGWYGPGNGEDPGDLWNPAVATHTGMQTKMALAAPVAASELGGAQVKKSRPSPGHFILMGHAMLYGIVSASTNAKVLCGEESWTNCFKQCSTEAADAITPVGGFLLKEKVFGH</sequence>
<reference evidence="2" key="3">
    <citation type="submission" date="2016-03" db="UniProtKB">
        <authorList>
            <consortium name="EnsemblProtists"/>
        </authorList>
    </citation>
    <scope>IDENTIFICATION</scope>
</reference>
<dbReference type="EnsemblProtists" id="EKX46797">
    <property type="protein sequence ID" value="EKX46797"/>
    <property type="gene ID" value="GUITHDRAFT_152327"/>
</dbReference>
<gene>
    <name evidence="1" type="ORF">GUITHDRAFT_152327</name>
</gene>
<organism evidence="1">
    <name type="scientific">Guillardia theta (strain CCMP2712)</name>
    <name type="common">Cryptophyte</name>
    <dbReference type="NCBI Taxonomy" id="905079"/>
    <lineage>
        <taxon>Eukaryota</taxon>
        <taxon>Cryptophyceae</taxon>
        <taxon>Pyrenomonadales</taxon>
        <taxon>Geminigeraceae</taxon>
        <taxon>Guillardia</taxon>
    </lineage>
</organism>
<name>L1JEU0_GUITC</name>